<dbReference type="PANTHER" id="PTHR33103">
    <property type="entry name" value="OS01G0153900 PROTEIN"/>
    <property type="match status" value="1"/>
</dbReference>
<dbReference type="Pfam" id="PF05056">
    <property type="entry name" value="DUF674"/>
    <property type="match status" value="1"/>
</dbReference>
<dbReference type="InterPro" id="IPR007750">
    <property type="entry name" value="DUF674"/>
</dbReference>
<name>A0A022QYI2_ERYGU</name>
<sequence length="460" mass="52235">LIKRVREGRILLFTFFTCTTNTQQIKLMSNSKDVKFSLRVFLHKQKTKVLFAEVESDFADVLLSFLTLPLGTIVRVLKKHYGEGQETHVVNIGSLTNLYDSLSNLDGVYFWTEGCKEVLLNPTSSFRDECRKLKLDISETQPTEHFTCPLPKCYASCNMDCLSVYYDTSECNCGRKRVRKIGPQAINRAGGIFTVDIASFIISDDLRVFPNSTGFIHTLRNLGITDMDLGELRIVTFGFSEIMDLLKGSLFSGTPLSDVILNKRQVDHFATVKCEPRILSLKEKEATSNSKKIILKIMVRKSTNKLLFARAGQDFMDFLCSLFAIPFGAVEYLLGGNTSLKAIDNLYRSIVMFIDESHLATPYIKNRLIKGKLRHGYISKFQILPLTEERFCYSTDGYVPEMRNFSSVNFVKGPGKYIRGPTMYKITDDLTVTPFCMASILLGFKEQNIHLSDVQEWSLR</sequence>
<accession>A0A022QYI2</accession>
<gene>
    <name evidence="1" type="ORF">MIMGU_mgv1a022860mg</name>
</gene>
<dbReference type="EMBL" id="KI630927">
    <property type="protein sequence ID" value="EYU31625.1"/>
    <property type="molecule type" value="Genomic_DNA"/>
</dbReference>
<dbReference type="Proteomes" id="UP000030748">
    <property type="component" value="Unassembled WGS sequence"/>
</dbReference>
<evidence type="ECO:0000313" key="2">
    <source>
        <dbReference type="Proteomes" id="UP000030748"/>
    </source>
</evidence>
<keyword evidence="2" id="KW-1185">Reference proteome</keyword>
<protein>
    <submittedName>
        <fullName evidence="1">Uncharacterized protein</fullName>
    </submittedName>
</protein>
<evidence type="ECO:0000313" key="1">
    <source>
        <dbReference type="EMBL" id="EYU31625.1"/>
    </source>
</evidence>
<dbReference type="AlphaFoldDB" id="A0A022QYI2"/>
<reference evidence="1 2" key="1">
    <citation type="journal article" date="2013" name="Proc. Natl. Acad. Sci. U.S.A.">
        <title>Fine-scale variation in meiotic recombination in Mimulus inferred from population shotgun sequencing.</title>
        <authorList>
            <person name="Hellsten U."/>
            <person name="Wright K.M."/>
            <person name="Jenkins J."/>
            <person name="Shu S."/>
            <person name="Yuan Y."/>
            <person name="Wessler S.R."/>
            <person name="Schmutz J."/>
            <person name="Willis J.H."/>
            <person name="Rokhsar D.S."/>
        </authorList>
    </citation>
    <scope>NUCLEOTIDE SEQUENCE [LARGE SCALE GENOMIC DNA]</scope>
    <source>
        <strain evidence="2">cv. DUN x IM62</strain>
    </source>
</reference>
<dbReference type="PANTHER" id="PTHR33103:SF27">
    <property type="entry name" value="OS04G0594700 PROTEIN"/>
    <property type="match status" value="1"/>
</dbReference>
<dbReference type="eggNOG" id="ENOG502RI50">
    <property type="taxonomic scope" value="Eukaryota"/>
</dbReference>
<organism evidence="1 2">
    <name type="scientific">Erythranthe guttata</name>
    <name type="common">Yellow monkey flower</name>
    <name type="synonym">Mimulus guttatus</name>
    <dbReference type="NCBI Taxonomy" id="4155"/>
    <lineage>
        <taxon>Eukaryota</taxon>
        <taxon>Viridiplantae</taxon>
        <taxon>Streptophyta</taxon>
        <taxon>Embryophyta</taxon>
        <taxon>Tracheophyta</taxon>
        <taxon>Spermatophyta</taxon>
        <taxon>Magnoliopsida</taxon>
        <taxon>eudicotyledons</taxon>
        <taxon>Gunneridae</taxon>
        <taxon>Pentapetalae</taxon>
        <taxon>asterids</taxon>
        <taxon>lamiids</taxon>
        <taxon>Lamiales</taxon>
        <taxon>Phrymaceae</taxon>
        <taxon>Erythranthe</taxon>
    </lineage>
</organism>
<proteinExistence type="predicted"/>
<feature type="non-terminal residue" evidence="1">
    <location>
        <position position="1"/>
    </location>
</feature>